<evidence type="ECO:0000313" key="15">
    <source>
        <dbReference type="EMBL" id="MES1918430.1"/>
    </source>
</evidence>
<keyword evidence="16" id="KW-1185">Reference proteome</keyword>
<organism evidence="15 16">
    <name type="scientific">Bonamia ostreae</name>
    <dbReference type="NCBI Taxonomy" id="126728"/>
    <lineage>
        <taxon>Eukaryota</taxon>
        <taxon>Sar</taxon>
        <taxon>Rhizaria</taxon>
        <taxon>Endomyxa</taxon>
        <taxon>Ascetosporea</taxon>
        <taxon>Haplosporida</taxon>
        <taxon>Bonamia</taxon>
    </lineage>
</organism>
<evidence type="ECO:0000256" key="2">
    <source>
        <dbReference type="ARBA" id="ARBA00004123"/>
    </source>
</evidence>
<keyword evidence="12" id="KW-0805">Transcription regulation</keyword>
<sequence length="286" mass="33251">MSSEVVDVWSYNLNQEMTNLSQSVELCSFVAINTEYPGIIIRPIQSYQNFNDYRYSVVRNNVNLLKIIEFSLTLFDENGKELEKAANYKFHFKFDPLKDIAAEDSIQFLRNNVKIDFEKHRVNGIDPEKFSEKLIPSGLLLNVDITWICYHGSYDFAFLLKMVLNKELPKTKETFFSYLKTYFNEFYDVKTITSHIEKLSNVPLLALSDAIKKMAKKQNVVPAESEVERDEQNMSRLTGQIFFDLKKSLISPKMQLELWSSIYGLGPDDAKLYYHRRALSRSIGVL</sequence>
<proteinExistence type="inferred from homology"/>
<dbReference type="Pfam" id="PF04857">
    <property type="entry name" value="CAF1"/>
    <property type="match status" value="2"/>
</dbReference>
<keyword evidence="8" id="KW-0479">Metal-binding</keyword>
<dbReference type="SUPFAM" id="SSF53098">
    <property type="entry name" value="Ribonuclease H-like"/>
    <property type="match status" value="1"/>
</dbReference>
<keyword evidence="6" id="KW-0963">Cytoplasm</keyword>
<evidence type="ECO:0000256" key="12">
    <source>
        <dbReference type="ARBA" id="ARBA00023015"/>
    </source>
</evidence>
<dbReference type="InterPro" id="IPR036397">
    <property type="entry name" value="RNaseH_sf"/>
</dbReference>
<dbReference type="Gene3D" id="3.30.420.10">
    <property type="entry name" value="Ribonuclease H-like superfamily/Ribonuclease H"/>
    <property type="match status" value="1"/>
</dbReference>
<comment type="similarity">
    <text evidence="4">Belongs to the CAF1 family.</text>
</comment>
<evidence type="ECO:0000256" key="4">
    <source>
        <dbReference type="ARBA" id="ARBA00008372"/>
    </source>
</evidence>
<accession>A0ABV2AFJ3</accession>
<dbReference type="InterPro" id="IPR006941">
    <property type="entry name" value="RNase_CAF1"/>
</dbReference>
<keyword evidence="9" id="KW-0378">Hydrolase</keyword>
<protein>
    <recommendedName>
        <fullName evidence="5">poly(A)-specific ribonuclease</fullName>
        <ecNumber evidence="5">3.1.13.4</ecNumber>
    </recommendedName>
</protein>
<comment type="subcellular location">
    <subcellularLocation>
        <location evidence="3">Cytoplasm</location>
    </subcellularLocation>
    <subcellularLocation>
        <location evidence="2">Nucleus</location>
    </subcellularLocation>
</comment>
<evidence type="ECO:0000256" key="6">
    <source>
        <dbReference type="ARBA" id="ARBA00022490"/>
    </source>
</evidence>
<keyword evidence="13" id="KW-0804">Transcription</keyword>
<evidence type="ECO:0000256" key="10">
    <source>
        <dbReference type="ARBA" id="ARBA00022839"/>
    </source>
</evidence>
<evidence type="ECO:0000256" key="9">
    <source>
        <dbReference type="ARBA" id="ARBA00022801"/>
    </source>
</evidence>
<keyword evidence="11" id="KW-0694">RNA-binding</keyword>
<comment type="catalytic activity">
    <reaction evidence="1">
        <text>Exonucleolytic cleavage of poly(A) to 5'-AMP.</text>
        <dbReference type="EC" id="3.1.13.4"/>
    </reaction>
</comment>
<evidence type="ECO:0000256" key="5">
    <source>
        <dbReference type="ARBA" id="ARBA00012161"/>
    </source>
</evidence>
<name>A0ABV2AFJ3_9EUKA</name>
<evidence type="ECO:0000313" key="16">
    <source>
        <dbReference type="Proteomes" id="UP001439008"/>
    </source>
</evidence>
<comment type="caution">
    <text evidence="15">The sequence shown here is derived from an EMBL/GenBank/DDBJ whole genome shotgun (WGS) entry which is preliminary data.</text>
</comment>
<evidence type="ECO:0000256" key="1">
    <source>
        <dbReference type="ARBA" id="ARBA00001663"/>
    </source>
</evidence>
<keyword evidence="7" id="KW-0540">Nuclease</keyword>
<dbReference type="Proteomes" id="UP001439008">
    <property type="component" value="Unassembled WGS sequence"/>
</dbReference>
<reference evidence="15 16" key="1">
    <citation type="journal article" date="2024" name="BMC Biol.">
        <title>Comparative genomics of Ascetosporea gives new insight into the evolutionary basis for animal parasitism in Rhizaria.</title>
        <authorList>
            <person name="Hiltunen Thoren M."/>
            <person name="Onut-Brannstrom I."/>
            <person name="Alfjorden A."/>
            <person name="Peckova H."/>
            <person name="Swords F."/>
            <person name="Hooper C."/>
            <person name="Holzer A.S."/>
            <person name="Bass D."/>
            <person name="Burki F."/>
        </authorList>
    </citation>
    <scope>NUCLEOTIDE SEQUENCE [LARGE SCALE GENOMIC DNA]</scope>
    <source>
        <strain evidence="15">20-A016</strain>
    </source>
</reference>
<dbReference type="InterPro" id="IPR012337">
    <property type="entry name" value="RNaseH-like_sf"/>
</dbReference>
<evidence type="ECO:0000256" key="3">
    <source>
        <dbReference type="ARBA" id="ARBA00004496"/>
    </source>
</evidence>
<dbReference type="EC" id="3.1.13.4" evidence="5"/>
<evidence type="ECO:0000256" key="7">
    <source>
        <dbReference type="ARBA" id="ARBA00022722"/>
    </source>
</evidence>
<gene>
    <name evidence="15" type="primary">CNOT8</name>
    <name evidence="15" type="ORF">MHBO_000398</name>
</gene>
<dbReference type="InterPro" id="IPR039637">
    <property type="entry name" value="CNOT7/CNOT8/Pop2"/>
</dbReference>
<evidence type="ECO:0000256" key="8">
    <source>
        <dbReference type="ARBA" id="ARBA00022723"/>
    </source>
</evidence>
<keyword evidence="14" id="KW-0539">Nucleus</keyword>
<keyword evidence="10" id="KW-0269">Exonuclease</keyword>
<evidence type="ECO:0000256" key="11">
    <source>
        <dbReference type="ARBA" id="ARBA00022884"/>
    </source>
</evidence>
<dbReference type="EMBL" id="JBDODL010000061">
    <property type="protein sequence ID" value="MES1918430.1"/>
    <property type="molecule type" value="Genomic_DNA"/>
</dbReference>
<evidence type="ECO:0000256" key="14">
    <source>
        <dbReference type="ARBA" id="ARBA00023242"/>
    </source>
</evidence>
<evidence type="ECO:0000256" key="13">
    <source>
        <dbReference type="ARBA" id="ARBA00023163"/>
    </source>
</evidence>
<dbReference type="PANTHER" id="PTHR10797">
    <property type="entry name" value="CCR4-NOT TRANSCRIPTION COMPLEX SUBUNIT"/>
    <property type="match status" value="1"/>
</dbReference>